<dbReference type="Pfam" id="PF04186">
    <property type="entry name" value="FxsA"/>
    <property type="match status" value="1"/>
</dbReference>
<evidence type="ECO:0000313" key="3">
    <source>
        <dbReference type="EMBL" id="SPP25969.1"/>
    </source>
</evidence>
<dbReference type="Proteomes" id="UP000243591">
    <property type="component" value="Chromosome"/>
</dbReference>
<sequence length="143" mass="16097">MKKLLGYWCLYVIAEIGAYMVVGHYLSFGRIFLLELISTAIGVVVIIIQWQSLRLFITQVQKLDGVSTKIADKLALFIAGILLVVPGFITTIIGLLLLLPFVRKLILPMITAKGSNVIQTKFKVTTFGQQTTRKEKTFDYEEK</sequence>
<keyword evidence="1" id="KW-0472">Membrane</keyword>
<evidence type="ECO:0000313" key="2">
    <source>
        <dbReference type="EMBL" id="ATF26473.1"/>
    </source>
</evidence>
<feature type="transmembrane region" description="Helical" evidence="1">
    <location>
        <begin position="32"/>
        <end position="53"/>
    </location>
</feature>
<dbReference type="KEGG" id="bths:CNY62_08795"/>
<dbReference type="NCBIfam" id="NF008528">
    <property type="entry name" value="PRK11463.1-2"/>
    <property type="match status" value="1"/>
</dbReference>
<reference evidence="5" key="3">
    <citation type="submission" date="2018-04" db="EMBL/GenBank/DDBJ databases">
        <authorList>
            <person name="Illikoud N."/>
        </authorList>
    </citation>
    <scope>NUCLEOTIDE SEQUENCE [LARGE SCALE GENOMIC DNA]</scope>
</reference>
<evidence type="ECO:0008006" key="6">
    <source>
        <dbReference type="Google" id="ProtNLM"/>
    </source>
</evidence>
<dbReference type="AlphaFoldDB" id="A0A1D2JZX8"/>
<gene>
    <name evidence="3" type="ORF">BTBSAS_10202</name>
    <name evidence="2" type="ORF">CNY62_08795</name>
</gene>
<feature type="transmembrane region" description="Helical" evidence="1">
    <location>
        <begin position="7"/>
        <end position="26"/>
    </location>
</feature>
<keyword evidence="1" id="KW-1133">Transmembrane helix</keyword>
<evidence type="ECO:0000256" key="1">
    <source>
        <dbReference type="SAM" id="Phobius"/>
    </source>
</evidence>
<dbReference type="PANTHER" id="PTHR35335:SF1">
    <property type="entry name" value="UPF0716 PROTEIN FXSA"/>
    <property type="match status" value="1"/>
</dbReference>
<dbReference type="GeneID" id="66536807"/>
<dbReference type="RefSeq" id="WP_029090640.1">
    <property type="nucleotide sequence ID" value="NZ_CBCPHX010000002.1"/>
</dbReference>
<dbReference type="EMBL" id="OUNC01000001">
    <property type="protein sequence ID" value="SPP25969.1"/>
    <property type="molecule type" value="Genomic_DNA"/>
</dbReference>
<keyword evidence="4" id="KW-1185">Reference proteome</keyword>
<dbReference type="PANTHER" id="PTHR35335">
    <property type="entry name" value="UPF0716 PROTEIN FXSA"/>
    <property type="match status" value="1"/>
</dbReference>
<dbReference type="GO" id="GO:0016020">
    <property type="term" value="C:membrane"/>
    <property type="evidence" value="ECO:0007669"/>
    <property type="project" value="InterPro"/>
</dbReference>
<accession>A0A1D2JZX8</accession>
<reference evidence="3" key="2">
    <citation type="submission" date="2018-04" db="EMBL/GenBank/DDBJ databases">
        <authorList>
            <person name="Go L.Y."/>
            <person name="Mitchell J.A."/>
        </authorList>
    </citation>
    <scope>NUCLEOTIDE SEQUENCE</scope>
    <source>
        <strain evidence="3">BSAS1 3</strain>
    </source>
</reference>
<evidence type="ECO:0000313" key="5">
    <source>
        <dbReference type="Proteomes" id="UP000270190"/>
    </source>
</evidence>
<name>A0A1D2JZX8_BROTH</name>
<dbReference type="InterPro" id="IPR007313">
    <property type="entry name" value="FxsA"/>
</dbReference>
<protein>
    <recommendedName>
        <fullName evidence="6">Membrane protein FxsA</fullName>
    </recommendedName>
</protein>
<proteinExistence type="predicted"/>
<feature type="transmembrane region" description="Helical" evidence="1">
    <location>
        <begin position="74"/>
        <end position="99"/>
    </location>
</feature>
<dbReference type="EMBL" id="CP023483">
    <property type="protein sequence ID" value="ATF26473.1"/>
    <property type="molecule type" value="Genomic_DNA"/>
</dbReference>
<reference evidence="2 4" key="1">
    <citation type="submission" date="2017-09" db="EMBL/GenBank/DDBJ databases">
        <title>Complete Genome Sequences of Two Strains of the Meat Spoilage Bacterium Brochothrix thermosphacta Isolated from Ground Chicken.</title>
        <authorList>
            <person name="Paoli G.C."/>
            <person name="Wijey C."/>
            <person name="Chen C.-Y."/>
            <person name="Nguyen L."/>
            <person name="Yan X."/>
            <person name="Irwin P.L."/>
        </authorList>
    </citation>
    <scope>NUCLEOTIDE SEQUENCE [LARGE SCALE GENOMIC DNA]</scope>
    <source>
        <strain evidence="2 4">BI</strain>
    </source>
</reference>
<evidence type="ECO:0000313" key="4">
    <source>
        <dbReference type="Proteomes" id="UP000243591"/>
    </source>
</evidence>
<keyword evidence="1" id="KW-0812">Transmembrane</keyword>
<dbReference type="STRING" id="2756.BFR44_08505"/>
<organism evidence="2 4">
    <name type="scientific">Brochothrix thermosphacta</name>
    <name type="common">Microbacterium thermosphactum</name>
    <dbReference type="NCBI Taxonomy" id="2756"/>
    <lineage>
        <taxon>Bacteria</taxon>
        <taxon>Bacillati</taxon>
        <taxon>Bacillota</taxon>
        <taxon>Bacilli</taxon>
        <taxon>Bacillales</taxon>
        <taxon>Listeriaceae</taxon>
        <taxon>Brochothrix</taxon>
    </lineage>
</organism>
<dbReference type="Proteomes" id="UP000270190">
    <property type="component" value="Unassembled WGS sequence"/>
</dbReference>